<reference evidence="1 2" key="1">
    <citation type="submission" date="2023-10" db="EMBL/GenBank/DDBJ databases">
        <authorList>
            <person name="Botero Cardona J."/>
        </authorList>
    </citation>
    <scope>NUCLEOTIDE SEQUENCE [LARGE SCALE GENOMIC DNA]</scope>
    <source>
        <strain evidence="1 2">R-54839</strain>
    </source>
</reference>
<evidence type="ECO:0008006" key="3">
    <source>
        <dbReference type="Google" id="ProtNLM"/>
    </source>
</evidence>
<comment type="caution">
    <text evidence="1">The sequence shown here is derived from an EMBL/GenBank/DDBJ whole genome shotgun (WGS) entry which is preliminary data.</text>
</comment>
<keyword evidence="2" id="KW-1185">Reference proteome</keyword>
<proteinExistence type="predicted"/>
<accession>A0ABM9N0M1</accession>
<name>A0ABM9N0M1_9LACO</name>
<evidence type="ECO:0000313" key="2">
    <source>
        <dbReference type="Proteomes" id="UP001314261"/>
    </source>
</evidence>
<sequence length="50" mass="5361">MQDIMVSERYVDLAVNQLAEVHGGMGNRGLVLGRAVSQFAHGFCDGLLGK</sequence>
<organism evidence="1 2">
    <name type="scientific">Fructobacillus fructosus</name>
    <dbReference type="NCBI Taxonomy" id="1631"/>
    <lineage>
        <taxon>Bacteria</taxon>
        <taxon>Bacillati</taxon>
        <taxon>Bacillota</taxon>
        <taxon>Bacilli</taxon>
        <taxon>Lactobacillales</taxon>
        <taxon>Lactobacillaceae</taxon>
        <taxon>Fructobacillus</taxon>
    </lineage>
</organism>
<protein>
    <recommendedName>
        <fullName evidence="3">Acyl-CoA dehydrogenase</fullName>
    </recommendedName>
</protein>
<evidence type="ECO:0000313" key="1">
    <source>
        <dbReference type="EMBL" id="CAK1252720.1"/>
    </source>
</evidence>
<dbReference type="Proteomes" id="UP001314261">
    <property type="component" value="Unassembled WGS sequence"/>
</dbReference>
<dbReference type="EMBL" id="CAUZLR010000011">
    <property type="protein sequence ID" value="CAK1252720.1"/>
    <property type="molecule type" value="Genomic_DNA"/>
</dbReference>
<gene>
    <name evidence="1" type="ORF">R54839_PPFHFPJH_01470</name>
</gene>